<dbReference type="PANTHER" id="PTHR19346:SF4">
    <property type="entry name" value="SUGAR PHOSPHATE TRANSPORTER DOMAIN-CONTAINING PROTEIN"/>
    <property type="match status" value="1"/>
</dbReference>
<proteinExistence type="predicted"/>
<keyword evidence="3" id="KW-1185">Reference proteome</keyword>
<name>A0AAE0FJA7_9CHLO</name>
<keyword evidence="1" id="KW-0812">Transmembrane</keyword>
<gene>
    <name evidence="2" type="ORF">CYMTET_30952</name>
</gene>
<dbReference type="AlphaFoldDB" id="A0AAE0FJA7"/>
<evidence type="ECO:0008006" key="4">
    <source>
        <dbReference type="Google" id="ProtNLM"/>
    </source>
</evidence>
<evidence type="ECO:0000256" key="1">
    <source>
        <dbReference type="SAM" id="Phobius"/>
    </source>
</evidence>
<sequence>YGMALFSTTSTAVYRVCFKLLVGDKKLPATVVFAGLIGLAHLVVLWVGLPLLHFSGVETMELPTAAQWGYMLLNGAIAVVVNCLMFCVIVVMSPLFLSTGMTLSIPITFAFDLMLWDKDQGHYPALLSGVALATLGPIVLAAADKVHNAHFLRRMDGYPLFRKAPTRVDTDDLQVDERTCLIPGEHD</sequence>
<feature type="transmembrane region" description="Helical" evidence="1">
    <location>
        <begin position="27"/>
        <end position="48"/>
    </location>
</feature>
<dbReference type="EMBL" id="LGRX02018217">
    <property type="protein sequence ID" value="KAK3260076.1"/>
    <property type="molecule type" value="Genomic_DNA"/>
</dbReference>
<reference evidence="2 3" key="1">
    <citation type="journal article" date="2015" name="Genome Biol. Evol.">
        <title>Comparative Genomics of a Bacterivorous Green Alga Reveals Evolutionary Causalities and Consequences of Phago-Mixotrophic Mode of Nutrition.</title>
        <authorList>
            <person name="Burns J.A."/>
            <person name="Paasch A."/>
            <person name="Narechania A."/>
            <person name="Kim E."/>
        </authorList>
    </citation>
    <scope>NUCLEOTIDE SEQUENCE [LARGE SCALE GENOMIC DNA]</scope>
    <source>
        <strain evidence="2 3">PLY_AMNH</strain>
    </source>
</reference>
<organism evidence="2 3">
    <name type="scientific">Cymbomonas tetramitiformis</name>
    <dbReference type="NCBI Taxonomy" id="36881"/>
    <lineage>
        <taxon>Eukaryota</taxon>
        <taxon>Viridiplantae</taxon>
        <taxon>Chlorophyta</taxon>
        <taxon>Pyramimonadophyceae</taxon>
        <taxon>Pyramimonadales</taxon>
        <taxon>Pyramimonadaceae</taxon>
        <taxon>Cymbomonas</taxon>
    </lineage>
</organism>
<dbReference type="PANTHER" id="PTHR19346">
    <property type="entry name" value="SUGAR PHOSPHATE TRANSPORTER DOMAIN-CONTAINING PROTEIN"/>
    <property type="match status" value="1"/>
</dbReference>
<feature type="transmembrane region" description="Helical" evidence="1">
    <location>
        <begin position="68"/>
        <end position="88"/>
    </location>
</feature>
<protein>
    <recommendedName>
        <fullName evidence="4">EamA domain-containing protein</fullName>
    </recommendedName>
</protein>
<dbReference type="InterPro" id="IPR026505">
    <property type="entry name" value="Solute_c_fam_35_mem_F3/F4"/>
</dbReference>
<comment type="caution">
    <text evidence="2">The sequence shown here is derived from an EMBL/GenBank/DDBJ whole genome shotgun (WGS) entry which is preliminary data.</text>
</comment>
<dbReference type="Proteomes" id="UP001190700">
    <property type="component" value="Unassembled WGS sequence"/>
</dbReference>
<keyword evidence="1" id="KW-1133">Transmembrane helix</keyword>
<keyword evidence="1" id="KW-0472">Membrane</keyword>
<evidence type="ECO:0000313" key="3">
    <source>
        <dbReference type="Proteomes" id="UP001190700"/>
    </source>
</evidence>
<feature type="transmembrane region" description="Helical" evidence="1">
    <location>
        <begin position="122"/>
        <end position="143"/>
    </location>
</feature>
<evidence type="ECO:0000313" key="2">
    <source>
        <dbReference type="EMBL" id="KAK3260076.1"/>
    </source>
</evidence>
<feature type="non-terminal residue" evidence="2">
    <location>
        <position position="1"/>
    </location>
</feature>
<accession>A0AAE0FJA7</accession>